<dbReference type="Gene3D" id="2.60.40.10">
    <property type="entry name" value="Immunoglobulins"/>
    <property type="match status" value="1"/>
</dbReference>
<evidence type="ECO:0000313" key="3">
    <source>
        <dbReference type="EMBL" id="RGT34077.1"/>
    </source>
</evidence>
<dbReference type="PANTHER" id="PTHR43547">
    <property type="entry name" value="TWO-COMPONENT HISTIDINE KINASE"/>
    <property type="match status" value="1"/>
</dbReference>
<feature type="domain" description="Two component regulator three Y" evidence="2">
    <location>
        <begin position="157"/>
        <end position="219"/>
    </location>
</feature>
<dbReference type="RefSeq" id="WP_118467541.1">
    <property type="nucleotide sequence ID" value="NZ_CABIZW010000003.1"/>
</dbReference>
<name>A0A412N797_9BACE</name>
<sequence length="237" mass="27746">MGRNLLWRPQLLSSACSSIQYAEAFQYIQFLNDNIINCIVEDMHKNIWIASTNGLYQYTQEDGISHNEFNQYAYCKGNNNILYFDGLDGITYFEPFWFIENPFSPQPSITGISILNQPVTYVQDGISQMCRDSKGNINSIVFPFSMRQFNIQYTISNYLSGKRNAFAYMLEGFDRNWNYTTDRNISYSNLLPGKYVFKVKACNNNGKWCDTPTEFLIYITPIWYQTWITKVLFILLF</sequence>
<dbReference type="Pfam" id="PF07495">
    <property type="entry name" value="Y_Y_Y"/>
    <property type="match status" value="1"/>
</dbReference>
<keyword evidence="1" id="KW-0597">Phosphoprotein</keyword>
<evidence type="ECO:0000313" key="4">
    <source>
        <dbReference type="Proteomes" id="UP000285159"/>
    </source>
</evidence>
<comment type="caution">
    <text evidence="3">The sequence shown here is derived from an EMBL/GenBank/DDBJ whole genome shotgun (WGS) entry which is preliminary data.</text>
</comment>
<dbReference type="PANTHER" id="PTHR43547:SF2">
    <property type="entry name" value="HYBRID SIGNAL TRANSDUCTION HISTIDINE KINASE C"/>
    <property type="match status" value="1"/>
</dbReference>
<protein>
    <recommendedName>
        <fullName evidence="2">Two component regulator three Y domain-containing protein</fullName>
    </recommendedName>
</protein>
<dbReference type="Gene3D" id="2.130.10.10">
    <property type="entry name" value="YVTN repeat-like/Quinoprotein amine dehydrogenase"/>
    <property type="match status" value="1"/>
</dbReference>
<dbReference type="EMBL" id="QRWP01000004">
    <property type="protein sequence ID" value="RGT34077.1"/>
    <property type="molecule type" value="Genomic_DNA"/>
</dbReference>
<dbReference type="InterPro" id="IPR013783">
    <property type="entry name" value="Ig-like_fold"/>
</dbReference>
<evidence type="ECO:0000256" key="1">
    <source>
        <dbReference type="ARBA" id="ARBA00022553"/>
    </source>
</evidence>
<dbReference type="InterPro" id="IPR011123">
    <property type="entry name" value="Y_Y_Y"/>
</dbReference>
<dbReference type="AlphaFoldDB" id="A0A412N797"/>
<gene>
    <name evidence="3" type="ORF">DWX38_06865</name>
</gene>
<dbReference type="GO" id="GO:0000155">
    <property type="term" value="F:phosphorelay sensor kinase activity"/>
    <property type="evidence" value="ECO:0007669"/>
    <property type="project" value="TreeGrafter"/>
</dbReference>
<reference evidence="3 4" key="1">
    <citation type="submission" date="2018-08" db="EMBL/GenBank/DDBJ databases">
        <title>A genome reference for cultivated species of the human gut microbiota.</title>
        <authorList>
            <person name="Zou Y."/>
            <person name="Xue W."/>
            <person name="Luo G."/>
        </authorList>
    </citation>
    <scope>NUCLEOTIDE SEQUENCE [LARGE SCALE GENOMIC DNA]</scope>
    <source>
        <strain evidence="3 4">AF19-1AC</strain>
    </source>
</reference>
<dbReference type="Proteomes" id="UP000285159">
    <property type="component" value="Unassembled WGS sequence"/>
</dbReference>
<dbReference type="Pfam" id="PF07494">
    <property type="entry name" value="Reg_prop"/>
    <property type="match status" value="1"/>
</dbReference>
<proteinExistence type="predicted"/>
<evidence type="ECO:0000259" key="2">
    <source>
        <dbReference type="Pfam" id="PF07495"/>
    </source>
</evidence>
<accession>A0A412N797</accession>
<dbReference type="InterPro" id="IPR011110">
    <property type="entry name" value="Reg_prop"/>
</dbReference>
<organism evidence="3 4">
    <name type="scientific">Bacteroides clarus</name>
    <dbReference type="NCBI Taxonomy" id="626929"/>
    <lineage>
        <taxon>Bacteria</taxon>
        <taxon>Pseudomonadati</taxon>
        <taxon>Bacteroidota</taxon>
        <taxon>Bacteroidia</taxon>
        <taxon>Bacteroidales</taxon>
        <taxon>Bacteroidaceae</taxon>
        <taxon>Bacteroides</taxon>
    </lineage>
</organism>
<dbReference type="InterPro" id="IPR015943">
    <property type="entry name" value="WD40/YVTN_repeat-like_dom_sf"/>
</dbReference>